<evidence type="ECO:0000256" key="3">
    <source>
        <dbReference type="ARBA" id="ARBA00023163"/>
    </source>
</evidence>
<evidence type="ECO:0000256" key="1">
    <source>
        <dbReference type="ARBA" id="ARBA00023015"/>
    </source>
</evidence>
<name>A0ABV2Q6R9_9BURK</name>
<dbReference type="InterPro" id="IPR050707">
    <property type="entry name" value="HTH_MetabolicPath_Reg"/>
</dbReference>
<dbReference type="InterPro" id="IPR005471">
    <property type="entry name" value="Tscrpt_reg_IclR_N"/>
</dbReference>
<evidence type="ECO:0000256" key="2">
    <source>
        <dbReference type="ARBA" id="ARBA00023125"/>
    </source>
</evidence>
<reference evidence="7 8" key="1">
    <citation type="submission" date="2024-06" db="EMBL/GenBank/DDBJ databases">
        <title>Sorghum-associated microbial communities from plants grown in Nebraska, USA.</title>
        <authorList>
            <person name="Schachtman D."/>
        </authorList>
    </citation>
    <scope>NUCLEOTIDE SEQUENCE [LARGE SCALE GENOMIC DNA]</scope>
    <source>
        <strain evidence="7 8">2709</strain>
    </source>
</reference>
<dbReference type="PANTHER" id="PTHR30136:SF39">
    <property type="entry name" value="TRANSCRIPTIONAL REGULATORY PROTEIN"/>
    <property type="match status" value="1"/>
</dbReference>
<feature type="region of interest" description="Disordered" evidence="4">
    <location>
        <begin position="254"/>
        <end position="280"/>
    </location>
</feature>
<dbReference type="EMBL" id="JBEPSH010000003">
    <property type="protein sequence ID" value="MET4576725.1"/>
    <property type="molecule type" value="Genomic_DNA"/>
</dbReference>
<evidence type="ECO:0000256" key="4">
    <source>
        <dbReference type="SAM" id="MobiDB-lite"/>
    </source>
</evidence>
<evidence type="ECO:0000313" key="7">
    <source>
        <dbReference type="EMBL" id="MET4576725.1"/>
    </source>
</evidence>
<keyword evidence="3" id="KW-0804">Transcription</keyword>
<dbReference type="PROSITE" id="PS51077">
    <property type="entry name" value="HTH_ICLR"/>
    <property type="match status" value="1"/>
</dbReference>
<feature type="domain" description="IclR-ED" evidence="6">
    <location>
        <begin position="71"/>
        <end position="254"/>
    </location>
</feature>
<evidence type="ECO:0000259" key="5">
    <source>
        <dbReference type="PROSITE" id="PS51077"/>
    </source>
</evidence>
<keyword evidence="8" id="KW-1185">Reference proteome</keyword>
<dbReference type="Pfam" id="PF09339">
    <property type="entry name" value="HTH_IclR"/>
    <property type="match status" value="1"/>
</dbReference>
<dbReference type="InterPro" id="IPR029016">
    <property type="entry name" value="GAF-like_dom_sf"/>
</dbReference>
<dbReference type="SMART" id="SM00346">
    <property type="entry name" value="HTH_ICLR"/>
    <property type="match status" value="1"/>
</dbReference>
<dbReference type="InterPro" id="IPR036390">
    <property type="entry name" value="WH_DNA-bd_sf"/>
</dbReference>
<protein>
    <submittedName>
        <fullName evidence="7">DNA-binding IclR family transcriptional regulator</fullName>
    </submittedName>
</protein>
<dbReference type="SUPFAM" id="SSF55781">
    <property type="entry name" value="GAF domain-like"/>
    <property type="match status" value="1"/>
</dbReference>
<accession>A0ABV2Q6R9</accession>
<dbReference type="InterPro" id="IPR036388">
    <property type="entry name" value="WH-like_DNA-bd_sf"/>
</dbReference>
<evidence type="ECO:0000313" key="8">
    <source>
        <dbReference type="Proteomes" id="UP001549320"/>
    </source>
</evidence>
<dbReference type="Gene3D" id="3.30.450.40">
    <property type="match status" value="1"/>
</dbReference>
<sequence>MNKTSDSGSLKRGVVLLKLLATGGARGCPLSELSEKSGMPHPSAHRILKQLIAERLVEHNRETHRYKLGPLAFELGIAGSTMHDIRDLCEPTMQAMALETEDTVYLVVRSGFEAVCMHRWEGSFPIRTLVLEVGSRRPLGVGAGGLAILAAVAEDEREEIIRRVGPALPAFGKLTPAALAEACDTTRAHGVAVIQNRVSLGVTAVGAAFRDSMGLAIGAVSVAALSQRMGQTRLRKISELVVRGARDIEGSIRRQRASVKTGKGGRMGEPSSVAVSVNSL</sequence>
<evidence type="ECO:0000259" key="6">
    <source>
        <dbReference type="PROSITE" id="PS51078"/>
    </source>
</evidence>
<dbReference type="InterPro" id="IPR014757">
    <property type="entry name" value="Tscrpt_reg_IclR_C"/>
</dbReference>
<dbReference type="SUPFAM" id="SSF46785">
    <property type="entry name" value="Winged helix' DNA-binding domain"/>
    <property type="match status" value="1"/>
</dbReference>
<gene>
    <name evidence="7" type="ORF">ABIE13_001834</name>
</gene>
<dbReference type="Proteomes" id="UP001549320">
    <property type="component" value="Unassembled WGS sequence"/>
</dbReference>
<feature type="domain" description="HTH iclR-type" evidence="5">
    <location>
        <begin position="7"/>
        <end position="70"/>
    </location>
</feature>
<dbReference type="Pfam" id="PF01614">
    <property type="entry name" value="IclR_C"/>
    <property type="match status" value="1"/>
</dbReference>
<dbReference type="GO" id="GO:0003677">
    <property type="term" value="F:DNA binding"/>
    <property type="evidence" value="ECO:0007669"/>
    <property type="project" value="UniProtKB-KW"/>
</dbReference>
<keyword evidence="2 7" id="KW-0238">DNA-binding</keyword>
<dbReference type="RefSeq" id="WP_354442789.1">
    <property type="nucleotide sequence ID" value="NZ_JBEPSH010000003.1"/>
</dbReference>
<comment type="caution">
    <text evidence="7">The sequence shown here is derived from an EMBL/GenBank/DDBJ whole genome shotgun (WGS) entry which is preliminary data.</text>
</comment>
<dbReference type="PANTHER" id="PTHR30136">
    <property type="entry name" value="HELIX-TURN-HELIX TRANSCRIPTIONAL REGULATOR, ICLR FAMILY"/>
    <property type="match status" value="1"/>
</dbReference>
<dbReference type="PROSITE" id="PS51078">
    <property type="entry name" value="ICLR_ED"/>
    <property type="match status" value="1"/>
</dbReference>
<proteinExistence type="predicted"/>
<dbReference type="Gene3D" id="1.10.10.10">
    <property type="entry name" value="Winged helix-like DNA-binding domain superfamily/Winged helix DNA-binding domain"/>
    <property type="match status" value="1"/>
</dbReference>
<organism evidence="7 8">
    <name type="scientific">Ottowia thiooxydans</name>
    <dbReference type="NCBI Taxonomy" id="219182"/>
    <lineage>
        <taxon>Bacteria</taxon>
        <taxon>Pseudomonadati</taxon>
        <taxon>Pseudomonadota</taxon>
        <taxon>Betaproteobacteria</taxon>
        <taxon>Burkholderiales</taxon>
        <taxon>Comamonadaceae</taxon>
        <taxon>Ottowia</taxon>
    </lineage>
</organism>
<keyword evidence="1" id="KW-0805">Transcription regulation</keyword>